<keyword evidence="2" id="KW-1185">Reference proteome</keyword>
<dbReference type="EMBL" id="RBNI01005673">
    <property type="protein sequence ID" value="RUP46553.1"/>
    <property type="molecule type" value="Genomic_DNA"/>
</dbReference>
<dbReference type="Proteomes" id="UP000268093">
    <property type="component" value="Unassembled WGS sequence"/>
</dbReference>
<proteinExistence type="predicted"/>
<gene>
    <name evidence="1" type="ORF">BC936DRAFT_146816</name>
</gene>
<protein>
    <submittedName>
        <fullName evidence="1">Uncharacterized protein</fullName>
    </submittedName>
</protein>
<evidence type="ECO:0000313" key="1">
    <source>
        <dbReference type="EMBL" id="RUP46553.1"/>
    </source>
</evidence>
<comment type="caution">
    <text evidence="1">The sequence shown here is derived from an EMBL/GenBank/DDBJ whole genome shotgun (WGS) entry which is preliminary data.</text>
</comment>
<organism evidence="1 2">
    <name type="scientific">Jimgerdemannia flammicorona</name>
    <dbReference type="NCBI Taxonomy" id="994334"/>
    <lineage>
        <taxon>Eukaryota</taxon>
        <taxon>Fungi</taxon>
        <taxon>Fungi incertae sedis</taxon>
        <taxon>Mucoromycota</taxon>
        <taxon>Mucoromycotina</taxon>
        <taxon>Endogonomycetes</taxon>
        <taxon>Endogonales</taxon>
        <taxon>Endogonaceae</taxon>
        <taxon>Jimgerdemannia</taxon>
    </lineage>
</organism>
<evidence type="ECO:0000313" key="2">
    <source>
        <dbReference type="Proteomes" id="UP000268093"/>
    </source>
</evidence>
<dbReference type="AlphaFoldDB" id="A0A433D6V0"/>
<sequence length="198" mass="22157">MGEEGVREDADARKLEQGEVLTRVDDMAQVVLGYLLNGGSQSSDFDIESEGCQIWAMVCDGFENEVVEEKAAVDNGEFAKTSATVAHSLLKLGARDIVKPRKLDLGQLRESVDAIQRKWDFASNSAVQRNFLKRVRQLLKEFGTVVARVREPGETKCHEVSHQRNDGLEEIREHVRLTAIPFGQIKLNLPNLVGRKEL</sequence>
<reference evidence="1 2" key="1">
    <citation type="journal article" date="2018" name="New Phytol.">
        <title>Phylogenomics of Endogonaceae and evolution of mycorrhizas within Mucoromycota.</title>
        <authorList>
            <person name="Chang Y."/>
            <person name="Desiro A."/>
            <person name="Na H."/>
            <person name="Sandor L."/>
            <person name="Lipzen A."/>
            <person name="Clum A."/>
            <person name="Barry K."/>
            <person name="Grigoriev I.V."/>
            <person name="Martin F.M."/>
            <person name="Stajich J.E."/>
            <person name="Smith M.E."/>
            <person name="Bonito G."/>
            <person name="Spatafora J.W."/>
        </authorList>
    </citation>
    <scope>NUCLEOTIDE SEQUENCE [LARGE SCALE GENOMIC DNA]</scope>
    <source>
        <strain evidence="1 2">GMNB39</strain>
    </source>
</reference>
<name>A0A433D6V0_9FUNG</name>
<accession>A0A433D6V0</accession>